<dbReference type="SUPFAM" id="SSF55846">
    <property type="entry name" value="N-acetylmuramoyl-L-alanine amidase-like"/>
    <property type="match status" value="1"/>
</dbReference>
<sequence>MSISTLASPFGFQSFPHFTAGRSGAKIDKIVIHHMATTNFDSVPSIWQTRQASAHYGIGKNGEIHAYVDENNTAWHAGNWNANISSIGIEHCNSTGSPAWGINQATIDASAKLCADIAKRQGLGQLVPYKNIFPHSHFSATACPGQLLNKLQYIADKANAINNSTPAPIAPSSVLYRVRKTWADVKSQKGAFKDLANAKKCADSNKGYSVFDGNGKSVYTSSTSAPTPQPVKPDLTAIAKQVIAGNFGNGADRKRNLEAKGYNYDQVQAKVNELLGSTPVSKPAVDLNAIADAVIRGDYGNGDTRRQRIIAAGYDYNAVQALVNKKLG</sequence>
<dbReference type="PANTHER" id="PTHR30417:SF1">
    <property type="entry name" value="N-ACETYLMURAMOYL-L-ALANINE AMIDASE AMID"/>
    <property type="match status" value="1"/>
</dbReference>
<protein>
    <recommendedName>
        <fullName evidence="2">N-acetylmuramoyl-L-alanine amidase</fullName>
        <ecNumber evidence="2">3.5.1.28</ecNumber>
    </recommendedName>
</protein>
<comment type="catalytic activity">
    <reaction evidence="1">
        <text>Hydrolyzes the link between N-acetylmuramoyl residues and L-amino acid residues in certain cell-wall glycopeptides.</text>
        <dbReference type="EC" id="3.5.1.28"/>
    </reaction>
</comment>
<dbReference type="GO" id="GO:0071555">
    <property type="term" value="P:cell wall organization"/>
    <property type="evidence" value="ECO:0007669"/>
    <property type="project" value="UniProtKB-KW"/>
</dbReference>
<evidence type="ECO:0000256" key="3">
    <source>
        <dbReference type="ARBA" id="ARBA00022801"/>
    </source>
</evidence>
<keyword evidence="8" id="KW-1185">Reference proteome</keyword>
<keyword evidence="3" id="KW-0378">Hydrolase</keyword>
<dbReference type="EMBL" id="BLLH01000002">
    <property type="protein sequence ID" value="GFH40222.1"/>
    <property type="molecule type" value="Genomic_DNA"/>
</dbReference>
<dbReference type="SMART" id="SM01095">
    <property type="entry name" value="Cpl-7"/>
    <property type="match status" value="2"/>
</dbReference>
<gene>
    <name evidence="7" type="ORF">Hs20B_06200</name>
</gene>
<dbReference type="Proteomes" id="UP000475928">
    <property type="component" value="Unassembled WGS sequence"/>
</dbReference>
<proteinExistence type="predicted"/>
<dbReference type="Gene3D" id="3.40.80.10">
    <property type="entry name" value="Peptidoglycan recognition protein-like"/>
    <property type="match status" value="1"/>
</dbReference>
<reference evidence="7 8" key="1">
    <citation type="submission" date="2020-02" db="EMBL/GenBank/DDBJ databases">
        <title>Draft genome sequence of Lactococcus sp. Hs20B0-1.</title>
        <authorList>
            <person name="Noda S."/>
            <person name="Yuki M."/>
            <person name="Ohkuma M."/>
        </authorList>
    </citation>
    <scope>NUCLEOTIDE SEQUENCE [LARGE SCALE GENOMIC DNA]</scope>
    <source>
        <strain evidence="7 8">Hs20B0-1</strain>
    </source>
</reference>
<accession>A0A6A0B4U9</accession>
<dbReference type="AlphaFoldDB" id="A0A6A0B4U9"/>
<dbReference type="GO" id="GO:0009254">
    <property type="term" value="P:peptidoglycan turnover"/>
    <property type="evidence" value="ECO:0007669"/>
    <property type="project" value="TreeGrafter"/>
</dbReference>
<organism evidence="7 8">
    <name type="scientific">Pseudolactococcus insecticola</name>
    <dbReference type="NCBI Taxonomy" id="2709158"/>
    <lineage>
        <taxon>Bacteria</taxon>
        <taxon>Bacillati</taxon>
        <taxon>Bacillota</taxon>
        <taxon>Bacilli</taxon>
        <taxon>Lactobacillales</taxon>
        <taxon>Streptococcaceae</taxon>
        <taxon>Pseudolactococcus</taxon>
    </lineage>
</organism>
<evidence type="ECO:0000259" key="5">
    <source>
        <dbReference type="SMART" id="SM00644"/>
    </source>
</evidence>
<dbReference type="GO" id="GO:0008745">
    <property type="term" value="F:N-acetylmuramoyl-L-alanine amidase activity"/>
    <property type="evidence" value="ECO:0007669"/>
    <property type="project" value="UniProtKB-EC"/>
</dbReference>
<feature type="domain" description="N-acetylmuramoyl-L-alanine amidase" evidence="5">
    <location>
        <begin position="15"/>
        <end position="145"/>
    </location>
</feature>
<dbReference type="EC" id="3.5.1.28" evidence="2"/>
<evidence type="ECO:0000256" key="2">
    <source>
        <dbReference type="ARBA" id="ARBA00011901"/>
    </source>
</evidence>
<evidence type="ECO:0000256" key="1">
    <source>
        <dbReference type="ARBA" id="ARBA00001561"/>
    </source>
</evidence>
<feature type="domain" description="Cpl-7 lysozyme C-terminal" evidence="6">
    <location>
        <begin position="235"/>
        <end position="276"/>
    </location>
</feature>
<dbReference type="InterPro" id="IPR013168">
    <property type="entry name" value="Cpl_7_lyso_C"/>
</dbReference>
<dbReference type="RefSeq" id="WP_172355546.1">
    <property type="nucleotide sequence ID" value="NZ_BLLH01000002.1"/>
</dbReference>
<evidence type="ECO:0000259" key="6">
    <source>
        <dbReference type="SMART" id="SM01095"/>
    </source>
</evidence>
<evidence type="ECO:0000313" key="8">
    <source>
        <dbReference type="Proteomes" id="UP000475928"/>
    </source>
</evidence>
<comment type="caution">
    <text evidence="7">The sequence shown here is derived from an EMBL/GenBank/DDBJ whole genome shotgun (WGS) entry which is preliminary data.</text>
</comment>
<dbReference type="Pfam" id="PF01510">
    <property type="entry name" value="Amidase_2"/>
    <property type="match status" value="1"/>
</dbReference>
<dbReference type="InterPro" id="IPR036505">
    <property type="entry name" value="Amidase/PGRP_sf"/>
</dbReference>
<dbReference type="SMART" id="SM00644">
    <property type="entry name" value="Ami_2"/>
    <property type="match status" value="1"/>
</dbReference>
<name>A0A6A0B4U9_9LACT</name>
<feature type="domain" description="Cpl-7 lysozyme C-terminal" evidence="6">
    <location>
        <begin position="287"/>
        <end position="328"/>
    </location>
</feature>
<evidence type="ECO:0000256" key="4">
    <source>
        <dbReference type="ARBA" id="ARBA00023316"/>
    </source>
</evidence>
<keyword evidence="4" id="KW-0961">Cell wall biogenesis/degradation</keyword>
<dbReference type="Pfam" id="PF08230">
    <property type="entry name" value="CW_7"/>
    <property type="match status" value="2"/>
</dbReference>
<dbReference type="InterPro" id="IPR002502">
    <property type="entry name" value="Amidase_domain"/>
</dbReference>
<dbReference type="InterPro" id="IPR051206">
    <property type="entry name" value="NAMLAA_amidase_2"/>
</dbReference>
<dbReference type="PANTHER" id="PTHR30417">
    <property type="entry name" value="N-ACETYLMURAMOYL-L-ALANINE AMIDASE AMID"/>
    <property type="match status" value="1"/>
</dbReference>
<dbReference type="CDD" id="cd06583">
    <property type="entry name" value="PGRP"/>
    <property type="match status" value="1"/>
</dbReference>
<dbReference type="GO" id="GO:0009253">
    <property type="term" value="P:peptidoglycan catabolic process"/>
    <property type="evidence" value="ECO:0007669"/>
    <property type="project" value="InterPro"/>
</dbReference>
<evidence type="ECO:0000313" key="7">
    <source>
        <dbReference type="EMBL" id="GFH40222.1"/>
    </source>
</evidence>